<protein>
    <submittedName>
        <fullName evidence="2">Uncharacterized protein</fullName>
    </submittedName>
</protein>
<feature type="region of interest" description="Disordered" evidence="1">
    <location>
        <begin position="506"/>
        <end position="537"/>
    </location>
</feature>
<sequence length="623" mass="69176">MGTVNEVMCIVSSEDHLQNNVKESMDQIRKTMMQHEALFKEQVHALHKLYHIQKLAMQETRKRIYSQAQALAFNSGSVVVGGDRFRGSIMEGEPLRPAYSTAAQVYKEPVALSLHPFSAFKEFKGCSSFRIDGRGIKTFCTSQSKPVKNFDLEKLPEDYIDESGIEVEPNSSETDASLIFSKTSPNRDQDGCVGANLAVIGVDSPKPEPMNQETDLRIILVPSKEITQDCGREGKFLRIDINKCATSFWNPNNSTDNNISPDFLQYLPAVGQSPTYADSSPSTNRHIDKPTLLHQGSLVSSNRRLNPIKFKEFDIERIPEQAEGDIDPVSAGLHQYLESDTTCSHLKLDGENAYIGRDSFDKNSVICSQGSSTLESLQCEPKNLNRFFVQKSLSCETDSVSGKQYPLSFVLASQTSIDGGNENQNDSGDGSNSIQSLDSMSCKEVNISINRKDTAGLGDDYCEPGQMSHGRVEAVQFELEEVPQFIKCGMKPPLSSTLLDSEIKGMDHSDCSNGEPRTVPGLEELTESNEDPKDKSAVDEAHENIAADILLTFTPSRSHEDSQSHGARIKAESGKYSGDNTSSNKKWNLRERRYTNYSYAGGINESIKWTKSVRKRRTSRRPQ</sequence>
<dbReference type="EMBL" id="JBBPBK010000008">
    <property type="protein sequence ID" value="KAK9279744.1"/>
    <property type="molecule type" value="Genomic_DNA"/>
</dbReference>
<accession>A0AAP0WU29</accession>
<feature type="compositionally biased region" description="Basic and acidic residues" evidence="1">
    <location>
        <begin position="557"/>
        <end position="573"/>
    </location>
</feature>
<evidence type="ECO:0000256" key="1">
    <source>
        <dbReference type="SAM" id="MobiDB-lite"/>
    </source>
</evidence>
<name>A0AAP0WU29_LIQFO</name>
<dbReference type="PANTHER" id="PTHR33167">
    <property type="entry name" value="TRANSCRIPTION FACTOR, PUTATIVE (DUF863)-RELATED"/>
    <property type="match status" value="1"/>
</dbReference>
<dbReference type="PANTHER" id="PTHR33167:SF7">
    <property type="entry name" value="SHUGOSHIN C-TERMINAL DOMAIN-CONTAINING PROTEIN"/>
    <property type="match status" value="1"/>
</dbReference>
<reference evidence="2 3" key="1">
    <citation type="journal article" date="2024" name="Plant J.">
        <title>Genome sequences and population genomics reveal climatic adaptation and genomic divergence between two closely related sweetgum species.</title>
        <authorList>
            <person name="Xu W.Q."/>
            <person name="Ren C.Q."/>
            <person name="Zhang X.Y."/>
            <person name="Comes H.P."/>
            <person name="Liu X.H."/>
            <person name="Li Y.G."/>
            <person name="Kettle C.J."/>
            <person name="Jalonen R."/>
            <person name="Gaisberger H."/>
            <person name="Ma Y.Z."/>
            <person name="Qiu Y.X."/>
        </authorList>
    </citation>
    <scope>NUCLEOTIDE SEQUENCE [LARGE SCALE GENOMIC DNA]</scope>
    <source>
        <strain evidence="2">Hangzhou</strain>
    </source>
</reference>
<evidence type="ECO:0000313" key="2">
    <source>
        <dbReference type="EMBL" id="KAK9279744.1"/>
    </source>
</evidence>
<proteinExistence type="predicted"/>
<dbReference type="Proteomes" id="UP001415857">
    <property type="component" value="Unassembled WGS sequence"/>
</dbReference>
<evidence type="ECO:0000313" key="3">
    <source>
        <dbReference type="Proteomes" id="UP001415857"/>
    </source>
</evidence>
<dbReference type="AlphaFoldDB" id="A0AAP0WU29"/>
<comment type="caution">
    <text evidence="2">The sequence shown here is derived from an EMBL/GenBank/DDBJ whole genome shotgun (WGS) entry which is preliminary data.</text>
</comment>
<keyword evidence="3" id="KW-1185">Reference proteome</keyword>
<gene>
    <name evidence="2" type="ORF">L1049_013426</name>
</gene>
<organism evidence="2 3">
    <name type="scientific">Liquidambar formosana</name>
    <name type="common">Formosan gum</name>
    <dbReference type="NCBI Taxonomy" id="63359"/>
    <lineage>
        <taxon>Eukaryota</taxon>
        <taxon>Viridiplantae</taxon>
        <taxon>Streptophyta</taxon>
        <taxon>Embryophyta</taxon>
        <taxon>Tracheophyta</taxon>
        <taxon>Spermatophyta</taxon>
        <taxon>Magnoliopsida</taxon>
        <taxon>eudicotyledons</taxon>
        <taxon>Gunneridae</taxon>
        <taxon>Pentapetalae</taxon>
        <taxon>Saxifragales</taxon>
        <taxon>Altingiaceae</taxon>
        <taxon>Liquidambar</taxon>
    </lineage>
</organism>
<feature type="region of interest" description="Disordered" evidence="1">
    <location>
        <begin position="554"/>
        <end position="587"/>
    </location>
</feature>